<feature type="compositionally biased region" description="Basic and acidic residues" evidence="6">
    <location>
        <begin position="406"/>
        <end position="418"/>
    </location>
</feature>
<feature type="transmembrane region" description="Helical" evidence="7">
    <location>
        <begin position="246"/>
        <end position="263"/>
    </location>
</feature>
<feature type="transmembrane region" description="Helical" evidence="7">
    <location>
        <begin position="170"/>
        <end position="191"/>
    </location>
</feature>
<dbReference type="GO" id="GO:0005886">
    <property type="term" value="C:plasma membrane"/>
    <property type="evidence" value="ECO:0007669"/>
    <property type="project" value="UniProtKB-SubCell"/>
</dbReference>
<feature type="region of interest" description="Disordered" evidence="6">
    <location>
        <begin position="397"/>
        <end position="418"/>
    </location>
</feature>
<dbReference type="Proteomes" id="UP000661025">
    <property type="component" value="Unassembled WGS sequence"/>
</dbReference>
<feature type="transmembrane region" description="Helical" evidence="7">
    <location>
        <begin position="80"/>
        <end position="103"/>
    </location>
</feature>
<dbReference type="PANTHER" id="PTHR43124:SF3">
    <property type="entry name" value="CHLORAMPHENICOL EFFLUX PUMP RV0191"/>
    <property type="match status" value="1"/>
</dbReference>
<keyword evidence="2" id="KW-1003">Cell membrane</keyword>
<dbReference type="InterPro" id="IPR036259">
    <property type="entry name" value="MFS_trans_sf"/>
</dbReference>
<dbReference type="GeneID" id="79927904"/>
<protein>
    <submittedName>
        <fullName evidence="9">MFS transporter</fullName>
    </submittedName>
</protein>
<dbReference type="EMBL" id="JACYXT010000033">
    <property type="protein sequence ID" value="MBD9729873.1"/>
    <property type="molecule type" value="Genomic_DNA"/>
</dbReference>
<gene>
    <name evidence="9" type="ORF">IHE70_43220</name>
</gene>
<feature type="transmembrane region" description="Helical" evidence="7">
    <location>
        <begin position="12"/>
        <end position="36"/>
    </location>
</feature>
<organism evidence="9 10">
    <name type="scientific">Streptomyces caniscabiei</name>
    <dbReference type="NCBI Taxonomy" id="2746961"/>
    <lineage>
        <taxon>Bacteria</taxon>
        <taxon>Bacillati</taxon>
        <taxon>Actinomycetota</taxon>
        <taxon>Actinomycetes</taxon>
        <taxon>Kitasatosporales</taxon>
        <taxon>Streptomycetaceae</taxon>
        <taxon>Streptomyces</taxon>
    </lineage>
</organism>
<keyword evidence="4 7" id="KW-1133">Transmembrane helix</keyword>
<reference evidence="9" key="1">
    <citation type="submission" date="2020-09" db="EMBL/GenBank/DDBJ databases">
        <title>Streptomyces canutascabiei sp. nov., which causes potato common scab and is distributed across the world.</title>
        <authorList>
            <person name="Nguyen H.P."/>
            <person name="Weisberg A.J."/>
            <person name="Chang J.H."/>
            <person name="Clarke C.R."/>
        </authorList>
    </citation>
    <scope>NUCLEOTIDE SEQUENCE</scope>
    <source>
        <strain evidence="9">ID-01-6.2a</strain>
    </source>
</reference>
<dbReference type="RefSeq" id="WP_192365905.1">
    <property type="nucleotide sequence ID" value="NZ_CP119182.1"/>
</dbReference>
<feature type="transmembrane region" description="Helical" evidence="7">
    <location>
        <begin position="275"/>
        <end position="295"/>
    </location>
</feature>
<dbReference type="SUPFAM" id="SSF103473">
    <property type="entry name" value="MFS general substrate transporter"/>
    <property type="match status" value="1"/>
</dbReference>
<evidence type="ECO:0000256" key="2">
    <source>
        <dbReference type="ARBA" id="ARBA00022475"/>
    </source>
</evidence>
<evidence type="ECO:0000256" key="3">
    <source>
        <dbReference type="ARBA" id="ARBA00022692"/>
    </source>
</evidence>
<feature type="transmembrane region" description="Helical" evidence="7">
    <location>
        <begin position="301"/>
        <end position="321"/>
    </location>
</feature>
<dbReference type="InterPro" id="IPR020846">
    <property type="entry name" value="MFS_dom"/>
</dbReference>
<feature type="transmembrane region" description="Helical" evidence="7">
    <location>
        <begin position="333"/>
        <end position="354"/>
    </location>
</feature>
<comment type="subcellular location">
    <subcellularLocation>
        <location evidence="1">Cell membrane</location>
        <topology evidence="1">Multi-pass membrane protein</topology>
    </subcellularLocation>
</comment>
<feature type="transmembrane region" description="Helical" evidence="7">
    <location>
        <begin position="212"/>
        <end position="234"/>
    </location>
</feature>
<dbReference type="Pfam" id="PF07690">
    <property type="entry name" value="MFS_1"/>
    <property type="match status" value="1"/>
</dbReference>
<proteinExistence type="predicted"/>
<dbReference type="InterPro" id="IPR011701">
    <property type="entry name" value="MFS"/>
</dbReference>
<comment type="caution">
    <text evidence="9">The sequence shown here is derived from an EMBL/GenBank/DDBJ whole genome shotgun (WGS) entry which is preliminary data.</text>
</comment>
<feature type="transmembrane region" description="Helical" evidence="7">
    <location>
        <begin position="141"/>
        <end position="164"/>
    </location>
</feature>
<dbReference type="InterPro" id="IPR050189">
    <property type="entry name" value="MFS_Efflux_Transporters"/>
</dbReference>
<dbReference type="GO" id="GO:0022857">
    <property type="term" value="F:transmembrane transporter activity"/>
    <property type="evidence" value="ECO:0007669"/>
    <property type="project" value="InterPro"/>
</dbReference>
<feature type="domain" description="Major facilitator superfamily (MFS) profile" evidence="8">
    <location>
        <begin position="14"/>
        <end position="393"/>
    </location>
</feature>
<evidence type="ECO:0000256" key="7">
    <source>
        <dbReference type="SAM" id="Phobius"/>
    </source>
</evidence>
<sequence>MSAHREKPAKLPFVVPLLALATFLMITSEFIIAALLPEMSADLGVSVSTAGLLITAFAVGMIVGAPTISIATLRLPRRSTLVLALAVFAVGHVIAALSSSFTLVLAGRVITALATGTFMSVGSVVATSAAREAAASRAMGVMMSGMSLAIVAGVPLGSWVGQAIGWRGTFWALAALAGVAALVIGRFVPAAERAEVTPSVRSQLAVLRHGRMWLVLAATALVTGGFMAAYSYISPLLTERTGISEGAVPLVLVGFGIGALLGTNITGRLGDRKPLATFITTSVASVLVLLLLIPLSTSPVATVVLVVLLGVTGLGITSIATPLAVRFGHSSPALAAALTVSAFNLGIALVSWLAGTTLDTSLGVTGPEVVGAVMAGLGLIPLLVLAAMRATRTAAPQVSLPAADEETSHKAPAHREAA</sequence>
<evidence type="ECO:0000313" key="9">
    <source>
        <dbReference type="EMBL" id="MBD9729873.1"/>
    </source>
</evidence>
<feature type="transmembrane region" description="Helical" evidence="7">
    <location>
        <begin position="48"/>
        <end position="68"/>
    </location>
</feature>
<dbReference type="Gene3D" id="1.20.1250.20">
    <property type="entry name" value="MFS general substrate transporter like domains"/>
    <property type="match status" value="1"/>
</dbReference>
<name>A0A927LDQ1_9ACTN</name>
<dbReference type="AlphaFoldDB" id="A0A927LDQ1"/>
<dbReference type="CDD" id="cd17324">
    <property type="entry name" value="MFS_NepI_like"/>
    <property type="match status" value="1"/>
</dbReference>
<evidence type="ECO:0000256" key="5">
    <source>
        <dbReference type="ARBA" id="ARBA00023136"/>
    </source>
</evidence>
<feature type="transmembrane region" description="Helical" evidence="7">
    <location>
        <begin position="369"/>
        <end position="388"/>
    </location>
</feature>
<evidence type="ECO:0000259" key="8">
    <source>
        <dbReference type="PROSITE" id="PS50850"/>
    </source>
</evidence>
<evidence type="ECO:0000256" key="6">
    <source>
        <dbReference type="SAM" id="MobiDB-lite"/>
    </source>
</evidence>
<accession>A0A927LDQ1</accession>
<feature type="transmembrane region" description="Helical" evidence="7">
    <location>
        <begin position="109"/>
        <end position="129"/>
    </location>
</feature>
<dbReference type="PROSITE" id="PS50850">
    <property type="entry name" value="MFS"/>
    <property type="match status" value="1"/>
</dbReference>
<evidence type="ECO:0000313" key="10">
    <source>
        <dbReference type="Proteomes" id="UP000661025"/>
    </source>
</evidence>
<evidence type="ECO:0000256" key="1">
    <source>
        <dbReference type="ARBA" id="ARBA00004651"/>
    </source>
</evidence>
<dbReference type="PANTHER" id="PTHR43124">
    <property type="entry name" value="PURINE EFFLUX PUMP PBUE"/>
    <property type="match status" value="1"/>
</dbReference>
<keyword evidence="5 7" id="KW-0472">Membrane</keyword>
<evidence type="ECO:0000256" key="4">
    <source>
        <dbReference type="ARBA" id="ARBA00022989"/>
    </source>
</evidence>
<keyword evidence="3 7" id="KW-0812">Transmembrane</keyword>